<dbReference type="PANTHER" id="PTHR30413">
    <property type="entry name" value="INNER MEMBRANE TRANSPORT PERMEASE"/>
    <property type="match status" value="1"/>
</dbReference>
<feature type="domain" description="ABC transmembrane type-2" evidence="12">
    <location>
        <begin position="31"/>
        <end position="255"/>
    </location>
</feature>
<evidence type="ECO:0000256" key="11">
    <source>
        <dbReference type="RuleBase" id="RU361157"/>
    </source>
</evidence>
<dbReference type="OrthoDB" id="9786910at2"/>
<keyword evidence="3 11" id="KW-0813">Transport</keyword>
<evidence type="ECO:0000259" key="12">
    <source>
        <dbReference type="PROSITE" id="PS51012"/>
    </source>
</evidence>
<dbReference type="PROSITE" id="PS51012">
    <property type="entry name" value="ABC_TM2"/>
    <property type="match status" value="1"/>
</dbReference>
<reference evidence="13 14" key="1">
    <citation type="submission" date="2019-08" db="EMBL/GenBank/DDBJ databases">
        <title>Amphibian skin-associated Pigmentiphaga: genome sequence and occurrence across geography and hosts.</title>
        <authorList>
            <person name="Bletz M.C."/>
            <person name="Bunk B."/>
            <person name="Sproeer C."/>
            <person name="Biwer P."/>
            <person name="Reiter S."/>
            <person name="Rabemananjara F.C.E."/>
            <person name="Schulz S."/>
            <person name="Overmann J."/>
            <person name="Vences M."/>
        </authorList>
    </citation>
    <scope>NUCLEOTIDE SEQUENCE [LARGE SCALE GENOMIC DNA]</scope>
    <source>
        <strain evidence="13 14">Mada1488</strain>
    </source>
</reference>
<evidence type="ECO:0000313" key="14">
    <source>
        <dbReference type="Proteomes" id="UP000325161"/>
    </source>
</evidence>
<evidence type="ECO:0000256" key="4">
    <source>
        <dbReference type="ARBA" id="ARBA00022475"/>
    </source>
</evidence>
<evidence type="ECO:0000256" key="2">
    <source>
        <dbReference type="ARBA" id="ARBA00007783"/>
    </source>
</evidence>
<evidence type="ECO:0000256" key="10">
    <source>
        <dbReference type="ARBA" id="ARBA00023136"/>
    </source>
</evidence>
<dbReference type="GO" id="GO:0043190">
    <property type="term" value="C:ATP-binding cassette (ABC) transporter complex"/>
    <property type="evidence" value="ECO:0007669"/>
    <property type="project" value="InterPro"/>
</dbReference>
<organism evidence="13 14">
    <name type="scientific">Pigmentiphaga aceris</name>
    <dbReference type="NCBI Taxonomy" id="1940612"/>
    <lineage>
        <taxon>Bacteria</taxon>
        <taxon>Pseudomonadati</taxon>
        <taxon>Pseudomonadota</taxon>
        <taxon>Betaproteobacteria</taxon>
        <taxon>Burkholderiales</taxon>
        <taxon>Alcaligenaceae</taxon>
        <taxon>Pigmentiphaga</taxon>
    </lineage>
</organism>
<keyword evidence="6 11" id="KW-0812">Transmembrane</keyword>
<dbReference type="InterPro" id="IPR000412">
    <property type="entry name" value="ABC_2_transport"/>
</dbReference>
<proteinExistence type="inferred from homology"/>
<comment type="subcellular location">
    <subcellularLocation>
        <location evidence="11">Cell inner membrane</location>
        <topology evidence="11">Multi-pass membrane protein</topology>
    </subcellularLocation>
    <subcellularLocation>
        <location evidence="1">Cell membrane</location>
        <topology evidence="1">Multi-pass membrane protein</topology>
    </subcellularLocation>
</comment>
<keyword evidence="7" id="KW-0972">Capsule biogenesis/degradation</keyword>
<evidence type="ECO:0000256" key="8">
    <source>
        <dbReference type="ARBA" id="ARBA00022989"/>
    </source>
</evidence>
<dbReference type="Proteomes" id="UP000325161">
    <property type="component" value="Chromosome"/>
</dbReference>
<feature type="transmembrane region" description="Helical" evidence="11">
    <location>
        <begin position="108"/>
        <end position="137"/>
    </location>
</feature>
<evidence type="ECO:0000313" key="13">
    <source>
        <dbReference type="EMBL" id="QEI08620.1"/>
    </source>
</evidence>
<keyword evidence="14" id="KW-1185">Reference proteome</keyword>
<protein>
    <recommendedName>
        <fullName evidence="11">Transport permease protein</fullName>
    </recommendedName>
</protein>
<dbReference type="InterPro" id="IPR013525">
    <property type="entry name" value="ABC2_TM"/>
</dbReference>
<dbReference type="Pfam" id="PF01061">
    <property type="entry name" value="ABC2_membrane"/>
    <property type="match status" value="1"/>
</dbReference>
<evidence type="ECO:0000256" key="6">
    <source>
        <dbReference type="ARBA" id="ARBA00022692"/>
    </source>
</evidence>
<evidence type="ECO:0000256" key="3">
    <source>
        <dbReference type="ARBA" id="ARBA00022448"/>
    </source>
</evidence>
<evidence type="ECO:0000256" key="5">
    <source>
        <dbReference type="ARBA" id="ARBA00022597"/>
    </source>
</evidence>
<dbReference type="InterPro" id="IPR047817">
    <property type="entry name" value="ABC2_TM_bact-type"/>
</dbReference>
<feature type="transmembrane region" description="Helical" evidence="11">
    <location>
        <begin position="234"/>
        <end position="252"/>
    </location>
</feature>
<keyword evidence="10 11" id="KW-0472">Membrane</keyword>
<dbReference type="PANTHER" id="PTHR30413:SF10">
    <property type="entry name" value="CAPSULE POLYSACCHARIDE EXPORT INNER-MEMBRANE PROTEIN CTRC"/>
    <property type="match status" value="1"/>
</dbReference>
<dbReference type="GO" id="GO:0015920">
    <property type="term" value="P:lipopolysaccharide transport"/>
    <property type="evidence" value="ECO:0007669"/>
    <property type="project" value="TreeGrafter"/>
</dbReference>
<accession>A0A5C0B5M2</accession>
<evidence type="ECO:0000256" key="9">
    <source>
        <dbReference type="ARBA" id="ARBA00023047"/>
    </source>
</evidence>
<feature type="transmembrane region" description="Helical" evidence="11">
    <location>
        <begin position="33"/>
        <end position="54"/>
    </location>
</feature>
<feature type="transmembrane region" description="Helical" evidence="11">
    <location>
        <begin position="185"/>
        <end position="207"/>
    </location>
</feature>
<dbReference type="GO" id="GO:0140359">
    <property type="term" value="F:ABC-type transporter activity"/>
    <property type="evidence" value="ECO:0007669"/>
    <property type="project" value="InterPro"/>
</dbReference>
<keyword evidence="8 11" id="KW-1133">Transmembrane helix</keyword>
<dbReference type="RefSeq" id="WP_148818091.1">
    <property type="nucleotide sequence ID" value="NZ_CP043046.1"/>
</dbReference>
<evidence type="ECO:0000256" key="7">
    <source>
        <dbReference type="ARBA" id="ARBA00022903"/>
    </source>
</evidence>
<keyword evidence="4 11" id="KW-1003">Cell membrane</keyword>
<evidence type="ECO:0000256" key="1">
    <source>
        <dbReference type="ARBA" id="ARBA00004651"/>
    </source>
</evidence>
<keyword evidence="5" id="KW-0762">Sugar transport</keyword>
<dbReference type="AlphaFoldDB" id="A0A5C0B5M2"/>
<dbReference type="EMBL" id="CP043046">
    <property type="protein sequence ID" value="QEI08620.1"/>
    <property type="molecule type" value="Genomic_DNA"/>
</dbReference>
<keyword evidence="9" id="KW-0625">Polysaccharide transport</keyword>
<gene>
    <name evidence="13" type="ORF">FXN63_24325</name>
</gene>
<comment type="similarity">
    <text evidence="2 11">Belongs to the ABC-2 integral membrane protein family.</text>
</comment>
<name>A0A5C0B5M2_9BURK</name>
<sequence length="263" mass="29612">MNSLLAIWRFRGLARAITERELRTRYTGSSLGPLWLVLQPLAMVLVYTLVFSQLMRARLPGIDSSFAYSVYLLTGVISWNLFLEIIQKSKNLFVEHGNLIKKVSFPRLVLYVPVVAVAGFNFLIMTILFLIFTLLVGMFPGKLILAAIPSLVLLTLMAVAMGVLLSSLQVFFRDIGQVIDILLQLLFWATPIVYPSSILPAAILRAIQWNPLVPLFSSLQTIFLEHRLPDFSTLWYPAAVTVVFGLLATYAYRRLYGAILDEL</sequence>
<feature type="transmembrane region" description="Helical" evidence="11">
    <location>
        <begin position="66"/>
        <end position="87"/>
    </location>
</feature>
<dbReference type="PRINTS" id="PR00164">
    <property type="entry name" value="ABC2TRNSPORT"/>
</dbReference>
<dbReference type="KEGG" id="pacr:FXN63_24325"/>
<dbReference type="GO" id="GO:0015774">
    <property type="term" value="P:polysaccharide transport"/>
    <property type="evidence" value="ECO:0007669"/>
    <property type="project" value="UniProtKB-KW"/>
</dbReference>
<feature type="transmembrane region" description="Helical" evidence="11">
    <location>
        <begin position="143"/>
        <end position="165"/>
    </location>
</feature>